<protein>
    <recommendedName>
        <fullName evidence="4">Nudix hydrolase domain-containing protein</fullName>
    </recommendedName>
</protein>
<dbReference type="Proteomes" id="UP000435837">
    <property type="component" value="Unassembled WGS sequence"/>
</dbReference>
<dbReference type="CDD" id="cd03674">
    <property type="entry name" value="NUDIX_Hydrolase"/>
    <property type="match status" value="1"/>
</dbReference>
<name>A0A640SLA5_9ACTN</name>
<dbReference type="CDD" id="cd04683">
    <property type="entry name" value="NUDIX_Hydrolase"/>
    <property type="match status" value="1"/>
</dbReference>
<dbReference type="RefSeq" id="WP_159482671.1">
    <property type="nucleotide sequence ID" value="NZ_BAAATH010000008.1"/>
</dbReference>
<dbReference type="PROSITE" id="PS51462">
    <property type="entry name" value="NUDIX"/>
    <property type="match status" value="3"/>
</dbReference>
<dbReference type="SUPFAM" id="SSF55811">
    <property type="entry name" value="Nudix"/>
    <property type="match status" value="3"/>
</dbReference>
<dbReference type="GO" id="GO:0016787">
    <property type="term" value="F:hydrolase activity"/>
    <property type="evidence" value="ECO:0007669"/>
    <property type="project" value="UniProtKB-KW"/>
</dbReference>
<evidence type="ECO:0000256" key="1">
    <source>
        <dbReference type="ARBA" id="ARBA00001946"/>
    </source>
</evidence>
<dbReference type="PANTHER" id="PTHR43046">
    <property type="entry name" value="GDP-MANNOSE MANNOSYL HYDROLASE"/>
    <property type="match status" value="1"/>
</dbReference>
<dbReference type="Gene3D" id="3.90.79.10">
    <property type="entry name" value="Nucleoside Triphosphate Pyrophosphohydrolase"/>
    <property type="match status" value="3"/>
</dbReference>
<dbReference type="Pfam" id="PF00293">
    <property type="entry name" value="NUDIX"/>
    <property type="match status" value="3"/>
</dbReference>
<sequence>MPPSRSLIRSTVEAYLERHPDERSGLDALLTALDRPADPTSRTTLPGHVTCGAILIDDTGRVLHIHHRASGKVLAPGGHTEPGDETLAAAALRELHEEAGIPPHAVSAWPGYAGVPLDIDVHDIDASPAKNESAHQHYDLRFPFRLVEREAAITLQAEEVSGWEWRSLDRVTSPTLREKLLKLGSSAPVAEPVNASALIHNDAGQYLLHLRDDVPGIWEPGAWSLLGGGREAQDRSLEETVRRELREEAGLDLPDLEPFAVEEARSDDGATISIAIYSGRWNGAPADLTLTEGVMLAWFDPEVLPRLRISPSTVDLVKRHAARAGGAAGLASGGSGLAGTPRPPTTQVPAPSGTVLNVIGVHLYLEDTEGRVLLGLRHPDSAYAASMHHFLAGHCERESAVTCLVREAQEEAGLVIDPGDVELAHVVHLVDAPGYTPRMGLVFRARSWSGTPEIREPDKCIGWRFWNPEELPEPVVPYTRAAINGIRAGRLYTEMGWS</sequence>
<proteinExistence type="predicted"/>
<organism evidence="5 6">
    <name type="scientific">Streptomyces caniferus</name>
    <dbReference type="NCBI Taxonomy" id="285557"/>
    <lineage>
        <taxon>Bacteria</taxon>
        <taxon>Bacillati</taxon>
        <taxon>Actinomycetota</taxon>
        <taxon>Actinomycetes</taxon>
        <taxon>Kitasatosporales</taxon>
        <taxon>Streptomycetaceae</taxon>
        <taxon>Streptomyces</taxon>
    </lineage>
</organism>
<gene>
    <name evidence="5" type="ORF">Scani_79220</name>
</gene>
<accession>A0A640SLA5</accession>
<evidence type="ECO:0000256" key="3">
    <source>
        <dbReference type="SAM" id="MobiDB-lite"/>
    </source>
</evidence>
<keyword evidence="2" id="KW-0378">Hydrolase</keyword>
<feature type="domain" description="Nudix hydrolase" evidence="4">
    <location>
        <begin position="46"/>
        <end position="188"/>
    </location>
</feature>
<dbReference type="CDD" id="cd18882">
    <property type="entry name" value="NUDIX_Hydrolase"/>
    <property type="match status" value="1"/>
</dbReference>
<feature type="domain" description="Nudix hydrolase" evidence="4">
    <location>
        <begin position="190"/>
        <end position="322"/>
    </location>
</feature>
<dbReference type="InterPro" id="IPR000086">
    <property type="entry name" value="NUDIX_hydrolase_dom"/>
</dbReference>
<evidence type="ECO:0000259" key="4">
    <source>
        <dbReference type="PROSITE" id="PS51462"/>
    </source>
</evidence>
<reference evidence="5 6" key="1">
    <citation type="submission" date="2019-12" db="EMBL/GenBank/DDBJ databases">
        <title>Whole genome shotgun sequence of Streptomyces caniferus NBRC 15389.</title>
        <authorList>
            <person name="Ichikawa N."/>
            <person name="Kimura A."/>
            <person name="Kitahashi Y."/>
            <person name="Komaki H."/>
            <person name="Tamura T."/>
        </authorList>
    </citation>
    <scope>NUCLEOTIDE SEQUENCE [LARGE SCALE GENOMIC DNA]</scope>
    <source>
        <strain evidence="5 6">NBRC 15389</strain>
    </source>
</reference>
<comment type="cofactor">
    <cofactor evidence="1">
        <name>Mg(2+)</name>
        <dbReference type="ChEBI" id="CHEBI:18420"/>
    </cofactor>
</comment>
<feature type="domain" description="Nudix hydrolase" evidence="4">
    <location>
        <begin position="356"/>
        <end position="488"/>
    </location>
</feature>
<dbReference type="EMBL" id="BLIN01000007">
    <property type="protein sequence ID" value="GFE11654.1"/>
    <property type="molecule type" value="Genomic_DNA"/>
</dbReference>
<feature type="compositionally biased region" description="Gly residues" evidence="3">
    <location>
        <begin position="327"/>
        <end position="337"/>
    </location>
</feature>
<evidence type="ECO:0000256" key="2">
    <source>
        <dbReference type="ARBA" id="ARBA00022801"/>
    </source>
</evidence>
<dbReference type="InterPro" id="IPR015797">
    <property type="entry name" value="NUDIX_hydrolase-like_dom_sf"/>
</dbReference>
<evidence type="ECO:0000313" key="6">
    <source>
        <dbReference type="Proteomes" id="UP000435837"/>
    </source>
</evidence>
<dbReference type="OrthoDB" id="21568at2"/>
<dbReference type="AlphaFoldDB" id="A0A640SLA5"/>
<feature type="region of interest" description="Disordered" evidence="3">
    <location>
        <begin position="327"/>
        <end position="350"/>
    </location>
</feature>
<evidence type="ECO:0000313" key="5">
    <source>
        <dbReference type="EMBL" id="GFE11654.1"/>
    </source>
</evidence>
<dbReference type="PANTHER" id="PTHR43046:SF2">
    <property type="entry name" value="8-OXO-DGTP DIPHOSPHATASE-RELATED"/>
    <property type="match status" value="1"/>
</dbReference>
<comment type="caution">
    <text evidence="5">The sequence shown here is derived from an EMBL/GenBank/DDBJ whole genome shotgun (WGS) entry which is preliminary data.</text>
</comment>